<evidence type="ECO:0008006" key="3">
    <source>
        <dbReference type="Google" id="ProtNLM"/>
    </source>
</evidence>
<dbReference type="InterPro" id="IPR036259">
    <property type="entry name" value="MFS_trans_sf"/>
</dbReference>
<feature type="transmembrane region" description="Helical" evidence="1">
    <location>
        <begin position="208"/>
        <end position="230"/>
    </location>
</feature>
<sequence length="396" mass="44162">MKEITKKGIINPITLLILMSIAMPVAFNVWSAMLNNFVVEKAAFTGVEIGILQSLREVPGFLSFTAVFVILIIREQIFAVFALALLGLGVSMTGFFPSAYGLYFTTIVMSTGFHYFEAVKQSLSLQWLSKEEAPKILGKLIAVGSLTSLLVYGSLWILLEVFEIPYFINFVIAGGICIVLAFVMFIGFPVFPSKVPQNKNLVLRKRYWLFYVLTFLSGARRQIFVVFAAFLMVEKFGYSAAEVTLLFLINYAFNWSFAERIGELIGRFGERRALTFEYIGLIIVFIAYGLVQNATLAAFLYILDHMFFAMAIAISTYFQKIADPRDIASSAGVSFTINHIAAVIIPAALGIVWIWSHTLVFYIGALFALFSLIAAQYIPKVPSPGNETILFDTKNI</sequence>
<dbReference type="InterPro" id="IPR011701">
    <property type="entry name" value="MFS"/>
</dbReference>
<name>A0A381U925_9ZZZZ</name>
<feature type="transmembrane region" description="Helical" evidence="1">
    <location>
        <begin position="12"/>
        <end position="34"/>
    </location>
</feature>
<feature type="transmembrane region" description="Helical" evidence="1">
    <location>
        <begin position="330"/>
        <end position="353"/>
    </location>
</feature>
<dbReference type="EMBL" id="UINC01005977">
    <property type="protein sequence ID" value="SVA24726.1"/>
    <property type="molecule type" value="Genomic_DNA"/>
</dbReference>
<feature type="transmembrane region" description="Helical" evidence="1">
    <location>
        <begin position="297"/>
        <end position="318"/>
    </location>
</feature>
<reference evidence="2" key="1">
    <citation type="submission" date="2018-05" db="EMBL/GenBank/DDBJ databases">
        <authorList>
            <person name="Lanie J.A."/>
            <person name="Ng W.-L."/>
            <person name="Kazmierczak K.M."/>
            <person name="Andrzejewski T.M."/>
            <person name="Davidsen T.M."/>
            <person name="Wayne K.J."/>
            <person name="Tettelin H."/>
            <person name="Glass J.I."/>
            <person name="Rusch D."/>
            <person name="Podicherti R."/>
            <person name="Tsui H.-C.T."/>
            <person name="Winkler M.E."/>
        </authorList>
    </citation>
    <scope>NUCLEOTIDE SEQUENCE</scope>
</reference>
<feature type="transmembrane region" description="Helical" evidence="1">
    <location>
        <begin position="164"/>
        <end position="188"/>
    </location>
</feature>
<accession>A0A381U925</accession>
<feature type="transmembrane region" description="Helical" evidence="1">
    <location>
        <begin position="274"/>
        <end position="291"/>
    </location>
</feature>
<proteinExistence type="predicted"/>
<gene>
    <name evidence="2" type="ORF">METZ01_LOCUS77580</name>
</gene>
<keyword evidence="1" id="KW-1133">Transmembrane helix</keyword>
<feature type="transmembrane region" description="Helical" evidence="1">
    <location>
        <begin position="78"/>
        <end position="96"/>
    </location>
</feature>
<protein>
    <recommendedName>
        <fullName evidence="3">Major facilitator superfamily (MFS) profile domain-containing protein</fullName>
    </recommendedName>
</protein>
<keyword evidence="1" id="KW-0472">Membrane</keyword>
<dbReference type="AlphaFoldDB" id="A0A381U925"/>
<feature type="transmembrane region" description="Helical" evidence="1">
    <location>
        <begin position="140"/>
        <end position="158"/>
    </location>
</feature>
<keyword evidence="1" id="KW-0812">Transmembrane</keyword>
<dbReference type="Pfam" id="PF07690">
    <property type="entry name" value="MFS_1"/>
    <property type="match status" value="1"/>
</dbReference>
<feature type="transmembrane region" description="Helical" evidence="1">
    <location>
        <begin position="54"/>
        <end position="73"/>
    </location>
</feature>
<evidence type="ECO:0000256" key="1">
    <source>
        <dbReference type="SAM" id="Phobius"/>
    </source>
</evidence>
<dbReference type="GO" id="GO:0022857">
    <property type="term" value="F:transmembrane transporter activity"/>
    <property type="evidence" value="ECO:0007669"/>
    <property type="project" value="InterPro"/>
</dbReference>
<organism evidence="2">
    <name type="scientific">marine metagenome</name>
    <dbReference type="NCBI Taxonomy" id="408172"/>
    <lineage>
        <taxon>unclassified sequences</taxon>
        <taxon>metagenomes</taxon>
        <taxon>ecological metagenomes</taxon>
    </lineage>
</organism>
<evidence type="ECO:0000313" key="2">
    <source>
        <dbReference type="EMBL" id="SVA24726.1"/>
    </source>
</evidence>
<dbReference type="Gene3D" id="1.20.1250.20">
    <property type="entry name" value="MFS general substrate transporter like domains"/>
    <property type="match status" value="1"/>
</dbReference>
<dbReference type="SUPFAM" id="SSF103473">
    <property type="entry name" value="MFS general substrate transporter"/>
    <property type="match status" value="1"/>
</dbReference>
<feature type="transmembrane region" description="Helical" evidence="1">
    <location>
        <begin position="359"/>
        <end position="378"/>
    </location>
</feature>
<feature type="transmembrane region" description="Helical" evidence="1">
    <location>
        <begin position="236"/>
        <end position="253"/>
    </location>
</feature>